<proteinExistence type="predicted"/>
<organism evidence="3 4">
    <name type="scientific">Kribbella sancticallisti</name>
    <dbReference type="NCBI Taxonomy" id="460087"/>
    <lineage>
        <taxon>Bacteria</taxon>
        <taxon>Bacillati</taxon>
        <taxon>Actinomycetota</taxon>
        <taxon>Actinomycetes</taxon>
        <taxon>Propionibacteriales</taxon>
        <taxon>Kribbellaceae</taxon>
        <taxon>Kribbella</taxon>
    </lineage>
</organism>
<accession>A0ABP4Q953</accession>
<dbReference type="Gene3D" id="3.30.70.100">
    <property type="match status" value="1"/>
</dbReference>
<dbReference type="InterPro" id="IPR000428">
    <property type="entry name" value="Cu-bd"/>
</dbReference>
<name>A0ABP4Q953_9ACTN</name>
<dbReference type="PRINTS" id="PR00944">
    <property type="entry name" value="CUEXPORT"/>
</dbReference>
<keyword evidence="1" id="KW-0479">Metal-binding</keyword>
<evidence type="ECO:0000313" key="4">
    <source>
        <dbReference type="Proteomes" id="UP001500393"/>
    </source>
</evidence>
<sequence>MTAQTIQVAGMTCAHCVRFVTTELEQLPGVTAIAVDLPTGAVTITTTQPLLPDQLHTAIEEAGYELTSPPRD</sequence>
<dbReference type="CDD" id="cd00371">
    <property type="entry name" value="HMA"/>
    <property type="match status" value="1"/>
</dbReference>
<protein>
    <submittedName>
        <fullName evidence="3">Heavy-metal-associated domain-containing protein</fullName>
    </submittedName>
</protein>
<dbReference type="RefSeq" id="WP_344220667.1">
    <property type="nucleotide sequence ID" value="NZ_BAAAOS010000053.1"/>
</dbReference>
<dbReference type="PROSITE" id="PS50846">
    <property type="entry name" value="HMA_2"/>
    <property type="match status" value="1"/>
</dbReference>
<evidence type="ECO:0000259" key="2">
    <source>
        <dbReference type="PROSITE" id="PS50846"/>
    </source>
</evidence>
<dbReference type="InterPro" id="IPR017969">
    <property type="entry name" value="Heavy-metal-associated_CS"/>
</dbReference>
<feature type="domain" description="HMA" evidence="2">
    <location>
        <begin position="2"/>
        <end position="67"/>
    </location>
</feature>
<keyword evidence="4" id="KW-1185">Reference proteome</keyword>
<dbReference type="Pfam" id="PF00403">
    <property type="entry name" value="HMA"/>
    <property type="match status" value="1"/>
</dbReference>
<dbReference type="InterPro" id="IPR036163">
    <property type="entry name" value="HMA_dom_sf"/>
</dbReference>
<reference evidence="4" key="1">
    <citation type="journal article" date="2019" name="Int. J. Syst. Evol. Microbiol.">
        <title>The Global Catalogue of Microorganisms (GCM) 10K type strain sequencing project: providing services to taxonomists for standard genome sequencing and annotation.</title>
        <authorList>
            <consortium name="The Broad Institute Genomics Platform"/>
            <consortium name="The Broad Institute Genome Sequencing Center for Infectious Disease"/>
            <person name="Wu L."/>
            <person name="Ma J."/>
        </authorList>
    </citation>
    <scope>NUCLEOTIDE SEQUENCE [LARGE SCALE GENOMIC DNA]</scope>
    <source>
        <strain evidence="4">JCM 14969</strain>
    </source>
</reference>
<evidence type="ECO:0000313" key="3">
    <source>
        <dbReference type="EMBL" id="GAA1602870.1"/>
    </source>
</evidence>
<dbReference type="InterPro" id="IPR006121">
    <property type="entry name" value="HMA_dom"/>
</dbReference>
<dbReference type="SUPFAM" id="SSF55008">
    <property type="entry name" value="HMA, heavy metal-associated domain"/>
    <property type="match status" value="1"/>
</dbReference>
<dbReference type="EMBL" id="BAAAOS010000053">
    <property type="protein sequence ID" value="GAA1602870.1"/>
    <property type="molecule type" value="Genomic_DNA"/>
</dbReference>
<gene>
    <name evidence="3" type="ORF">GCM10009789_66110</name>
</gene>
<comment type="caution">
    <text evidence="3">The sequence shown here is derived from an EMBL/GenBank/DDBJ whole genome shotgun (WGS) entry which is preliminary data.</text>
</comment>
<dbReference type="Proteomes" id="UP001500393">
    <property type="component" value="Unassembled WGS sequence"/>
</dbReference>
<dbReference type="PROSITE" id="PS01047">
    <property type="entry name" value="HMA_1"/>
    <property type="match status" value="1"/>
</dbReference>
<evidence type="ECO:0000256" key="1">
    <source>
        <dbReference type="ARBA" id="ARBA00022723"/>
    </source>
</evidence>